<keyword evidence="3 7" id="KW-0479">Metal-binding</keyword>
<dbReference type="InterPro" id="IPR036396">
    <property type="entry name" value="Cyt_P450_sf"/>
</dbReference>
<dbReference type="SUPFAM" id="SSF48264">
    <property type="entry name" value="Cytochrome P450"/>
    <property type="match status" value="1"/>
</dbReference>
<keyword evidence="6 7" id="KW-0503">Monooxygenase</keyword>
<evidence type="ECO:0000256" key="3">
    <source>
        <dbReference type="ARBA" id="ARBA00022723"/>
    </source>
</evidence>
<protein>
    <recommendedName>
        <fullName evidence="11">Cytochrome P450</fullName>
    </recommendedName>
</protein>
<gene>
    <name evidence="9" type="ORF">V6N12_040624</name>
</gene>
<keyword evidence="8" id="KW-0812">Transmembrane</keyword>
<keyword evidence="8" id="KW-1133">Transmembrane helix</keyword>
<sequence>MENLQYCYLCAIFFIFLTIKLLTQRKQNLPPSPFSLPIIGHLHRLKFPLYKSLATLLSKYGPILYLRVGSRRILVVSSPSAVEECFGKNDIIFANRPQTMAGDILMYNHRSYVWAPYGPLWRNLRRVSVVEILSSFNVQKLSSTREEEVGNFVRRLFEDSAANGSPRKVDMRYLFSLLTMNVSLKVVSGKRGVEADKEAERTFFQEFKSLFFVGVGTNICDFFPVLKWIGFQGIEKRLKELHRRRDEYLQKLVDGIRLNRSRGVAAMKEEGKNPPFIEKLLSFQEKDPESFSNEVIKAMTLIMFIAGTESTVFTLEWAMSLLLNHPEVLERVRAEIVSHVGNERLLNDSDLANLPYLGCVVNEVLRLYPPAPLLLPHYSSQDCRVGGYEVPKGTMLMVHAWAIHMDPSVWDEPTKFKPERFEGSFEEREGSKYLPFGLGRRACPGAAMGLRLILLALGAAIQCFEWEKVGSDKVDMTPGNGTFLLKAIPLEALCSPQPGLVKLVSQFQTSN</sequence>
<reference evidence="9 10" key="1">
    <citation type="journal article" date="2024" name="G3 (Bethesda)">
        <title>Genome assembly of Hibiscus sabdariffa L. provides insights into metabolisms of medicinal natural products.</title>
        <authorList>
            <person name="Kim T."/>
        </authorList>
    </citation>
    <scope>NUCLEOTIDE SEQUENCE [LARGE SCALE GENOMIC DNA]</scope>
    <source>
        <strain evidence="9">TK-2024</strain>
        <tissue evidence="9">Old leaves</tissue>
    </source>
</reference>
<dbReference type="InterPro" id="IPR001128">
    <property type="entry name" value="Cyt_P450"/>
</dbReference>
<keyword evidence="10" id="KW-1185">Reference proteome</keyword>
<proteinExistence type="inferred from homology"/>
<keyword evidence="5 7" id="KW-0408">Iron</keyword>
<evidence type="ECO:0000256" key="2">
    <source>
        <dbReference type="ARBA" id="ARBA00022617"/>
    </source>
</evidence>
<evidence type="ECO:0000256" key="4">
    <source>
        <dbReference type="ARBA" id="ARBA00023002"/>
    </source>
</evidence>
<accession>A0ABR2E669</accession>
<keyword evidence="8" id="KW-0472">Membrane</keyword>
<comment type="caution">
    <text evidence="9">The sequence shown here is derived from an EMBL/GenBank/DDBJ whole genome shotgun (WGS) entry which is preliminary data.</text>
</comment>
<name>A0ABR2E669_9ROSI</name>
<evidence type="ECO:0000313" key="9">
    <source>
        <dbReference type="EMBL" id="KAK8552008.1"/>
    </source>
</evidence>
<keyword evidence="2 7" id="KW-0349">Heme</keyword>
<evidence type="ECO:0000256" key="8">
    <source>
        <dbReference type="SAM" id="Phobius"/>
    </source>
</evidence>
<dbReference type="PRINTS" id="PR00385">
    <property type="entry name" value="P450"/>
</dbReference>
<organism evidence="9 10">
    <name type="scientific">Hibiscus sabdariffa</name>
    <name type="common">roselle</name>
    <dbReference type="NCBI Taxonomy" id="183260"/>
    <lineage>
        <taxon>Eukaryota</taxon>
        <taxon>Viridiplantae</taxon>
        <taxon>Streptophyta</taxon>
        <taxon>Embryophyta</taxon>
        <taxon>Tracheophyta</taxon>
        <taxon>Spermatophyta</taxon>
        <taxon>Magnoliopsida</taxon>
        <taxon>eudicotyledons</taxon>
        <taxon>Gunneridae</taxon>
        <taxon>Pentapetalae</taxon>
        <taxon>rosids</taxon>
        <taxon>malvids</taxon>
        <taxon>Malvales</taxon>
        <taxon>Malvaceae</taxon>
        <taxon>Malvoideae</taxon>
        <taxon>Hibiscus</taxon>
    </lineage>
</organism>
<keyword evidence="4 7" id="KW-0560">Oxidoreductase</keyword>
<dbReference type="Proteomes" id="UP001472677">
    <property type="component" value="Unassembled WGS sequence"/>
</dbReference>
<evidence type="ECO:0000256" key="6">
    <source>
        <dbReference type="ARBA" id="ARBA00023033"/>
    </source>
</evidence>
<evidence type="ECO:0000256" key="5">
    <source>
        <dbReference type="ARBA" id="ARBA00023004"/>
    </source>
</evidence>
<dbReference type="PROSITE" id="PS00086">
    <property type="entry name" value="CYTOCHROME_P450"/>
    <property type="match status" value="1"/>
</dbReference>
<dbReference type="PANTHER" id="PTHR47947">
    <property type="entry name" value="CYTOCHROME P450 82C3-RELATED"/>
    <property type="match status" value="1"/>
</dbReference>
<dbReference type="Gene3D" id="1.10.630.10">
    <property type="entry name" value="Cytochrome P450"/>
    <property type="match status" value="1"/>
</dbReference>
<dbReference type="InterPro" id="IPR017972">
    <property type="entry name" value="Cyt_P450_CS"/>
</dbReference>
<evidence type="ECO:0008006" key="11">
    <source>
        <dbReference type="Google" id="ProtNLM"/>
    </source>
</evidence>
<dbReference type="PRINTS" id="PR00463">
    <property type="entry name" value="EP450I"/>
</dbReference>
<dbReference type="PANTHER" id="PTHR47947:SF13">
    <property type="entry name" value="CYTOCHROME P450, FAMILY 81, SUBFAMILY K, POLYPEPTIDE 1-RELATED"/>
    <property type="match status" value="1"/>
</dbReference>
<feature type="transmembrane region" description="Helical" evidence="8">
    <location>
        <begin position="6"/>
        <end position="23"/>
    </location>
</feature>
<dbReference type="InterPro" id="IPR002401">
    <property type="entry name" value="Cyt_P450_E_grp-I"/>
</dbReference>
<evidence type="ECO:0000256" key="7">
    <source>
        <dbReference type="RuleBase" id="RU000461"/>
    </source>
</evidence>
<evidence type="ECO:0000313" key="10">
    <source>
        <dbReference type="Proteomes" id="UP001472677"/>
    </source>
</evidence>
<dbReference type="EMBL" id="JBBPBM010000020">
    <property type="protein sequence ID" value="KAK8552008.1"/>
    <property type="molecule type" value="Genomic_DNA"/>
</dbReference>
<dbReference type="InterPro" id="IPR050651">
    <property type="entry name" value="Plant_Cytochrome_P450_Monoox"/>
</dbReference>
<dbReference type="Pfam" id="PF00067">
    <property type="entry name" value="p450"/>
    <property type="match status" value="1"/>
</dbReference>
<evidence type="ECO:0000256" key="1">
    <source>
        <dbReference type="ARBA" id="ARBA00010617"/>
    </source>
</evidence>
<comment type="similarity">
    <text evidence="1 7">Belongs to the cytochrome P450 family.</text>
</comment>